<organism evidence="2">
    <name type="scientific">Eiseniibacteriota bacterium</name>
    <dbReference type="NCBI Taxonomy" id="2212470"/>
    <lineage>
        <taxon>Bacteria</taxon>
        <taxon>Candidatus Eiseniibacteriota</taxon>
    </lineage>
</organism>
<feature type="compositionally biased region" description="Low complexity" evidence="1">
    <location>
        <begin position="207"/>
        <end position="228"/>
    </location>
</feature>
<dbReference type="AlphaFoldDB" id="A0A832ML63"/>
<dbReference type="EMBL" id="DSQF01000006">
    <property type="protein sequence ID" value="HGZ42576.1"/>
    <property type="molecule type" value="Genomic_DNA"/>
</dbReference>
<sequence>MAPGDDARGRARGAARRARRGAFAPHYFATPAALRRWLEARHATAGVLWVGFHKRATGRPSLAWPESVDEALCFGWIDGVRRPVDATRYAIRFTPRRATSTWSAVNVRRARALIADGRMRPAGLAAFERRREERPAADEPGSRVEALAPRYAAAFRRVRAAWAWYQGRPPWCRRLTARWVMSAKQEATRARRLRALIEDCAAGRPVGPLRRQAPPAGPARGARTGPAR</sequence>
<name>A0A832ML63_UNCEI</name>
<gene>
    <name evidence="2" type="ORF">ENR23_03965</name>
</gene>
<protein>
    <submittedName>
        <fullName evidence="2">Bacteriocin-protection protein</fullName>
    </submittedName>
</protein>
<feature type="region of interest" description="Disordered" evidence="1">
    <location>
        <begin position="205"/>
        <end position="228"/>
    </location>
</feature>
<proteinExistence type="predicted"/>
<comment type="caution">
    <text evidence="2">The sequence shown here is derived from an EMBL/GenBank/DDBJ whole genome shotgun (WGS) entry which is preliminary data.</text>
</comment>
<evidence type="ECO:0000313" key="2">
    <source>
        <dbReference type="EMBL" id="HGZ42576.1"/>
    </source>
</evidence>
<dbReference type="Pfam" id="PF13376">
    <property type="entry name" value="OmdA"/>
    <property type="match status" value="1"/>
</dbReference>
<accession>A0A832ML63</accession>
<evidence type="ECO:0000256" key="1">
    <source>
        <dbReference type="SAM" id="MobiDB-lite"/>
    </source>
</evidence>
<reference evidence="2" key="1">
    <citation type="journal article" date="2020" name="mSystems">
        <title>Genome- and Community-Level Interaction Insights into Carbon Utilization and Element Cycling Functions of Hydrothermarchaeota in Hydrothermal Sediment.</title>
        <authorList>
            <person name="Zhou Z."/>
            <person name="Liu Y."/>
            <person name="Xu W."/>
            <person name="Pan J."/>
            <person name="Luo Z.H."/>
            <person name="Li M."/>
        </authorList>
    </citation>
    <scope>NUCLEOTIDE SEQUENCE [LARGE SCALE GENOMIC DNA]</scope>
    <source>
        <strain evidence="2">SpSt-381</strain>
    </source>
</reference>